<comment type="catalytic activity">
    <reaction evidence="1">
        <text>GDP-alpha-D-mannose + H2O = alpha-D-mannose 1-phosphate + GMP + 2 H(+)</text>
        <dbReference type="Rhea" id="RHEA:27978"/>
        <dbReference type="ChEBI" id="CHEBI:15377"/>
        <dbReference type="ChEBI" id="CHEBI:15378"/>
        <dbReference type="ChEBI" id="CHEBI:57527"/>
        <dbReference type="ChEBI" id="CHEBI:58115"/>
        <dbReference type="ChEBI" id="CHEBI:58409"/>
    </reaction>
</comment>
<evidence type="ECO:0000256" key="10">
    <source>
        <dbReference type="SAM" id="MobiDB-lite"/>
    </source>
</evidence>
<evidence type="ECO:0000256" key="7">
    <source>
        <dbReference type="ARBA" id="ARBA00032162"/>
    </source>
</evidence>
<evidence type="ECO:0000313" key="13">
    <source>
        <dbReference type="Proteomes" id="UP000250079"/>
    </source>
</evidence>
<proteinExistence type="inferred from homology"/>
<dbReference type="KEGG" id="gai:IMCC3135_06405"/>
<dbReference type="Proteomes" id="UP000250079">
    <property type="component" value="Chromosome"/>
</dbReference>
<feature type="binding site" evidence="9">
    <location>
        <position position="105"/>
    </location>
    <ligand>
        <name>Mg(2+)</name>
        <dbReference type="ChEBI" id="CHEBI:18420"/>
        <label>1</label>
    </ligand>
</feature>
<evidence type="ECO:0000256" key="6">
    <source>
        <dbReference type="ARBA" id="ARBA00022801"/>
    </source>
</evidence>
<dbReference type="GO" id="GO:0016818">
    <property type="term" value="F:hydrolase activity, acting on acid anhydrides, in phosphorus-containing anhydrides"/>
    <property type="evidence" value="ECO:0007669"/>
    <property type="project" value="InterPro"/>
</dbReference>
<gene>
    <name evidence="12" type="primary">nudK</name>
    <name evidence="12" type="ORF">IMCC3135_06405</name>
</gene>
<evidence type="ECO:0000256" key="5">
    <source>
        <dbReference type="ARBA" id="ARBA00016377"/>
    </source>
</evidence>
<dbReference type="RefSeq" id="WP_088916832.1">
    <property type="nucleotide sequence ID" value="NZ_CP018632.1"/>
</dbReference>
<dbReference type="EMBL" id="CP018632">
    <property type="protein sequence ID" value="ASJ71388.1"/>
    <property type="molecule type" value="Genomic_DNA"/>
</dbReference>
<feature type="binding site" evidence="9">
    <location>
        <position position="124"/>
    </location>
    <ligand>
        <name>Mg(2+)</name>
        <dbReference type="ChEBI" id="CHEBI:18420"/>
        <label>1</label>
    </ligand>
</feature>
<keyword evidence="9" id="KW-0460">Magnesium</keyword>
<dbReference type="NCBIfam" id="TIGR00052">
    <property type="entry name" value="nudix-type nucleoside diphosphatase, YffH/AdpP family"/>
    <property type="match status" value="1"/>
</dbReference>
<comment type="similarity">
    <text evidence="3">Belongs to the Nudix hydrolase family. NudK subfamily.</text>
</comment>
<keyword evidence="6 12" id="KW-0378">Hydrolase</keyword>
<dbReference type="GO" id="GO:0006753">
    <property type="term" value="P:nucleoside phosphate metabolic process"/>
    <property type="evidence" value="ECO:0007669"/>
    <property type="project" value="TreeGrafter"/>
</dbReference>
<dbReference type="SUPFAM" id="SSF55811">
    <property type="entry name" value="Nudix"/>
    <property type="match status" value="1"/>
</dbReference>
<dbReference type="PANTHER" id="PTHR11839">
    <property type="entry name" value="UDP/ADP-SUGAR PYROPHOSPHATASE"/>
    <property type="match status" value="1"/>
</dbReference>
<sequence>MKIDKLSSKTTPAEFDPRARSTSERIRVHSREVLSDQWATLEKVTFDYQRGDGRWQQQQREIYHRGHGAAVLLYNLEKRTIVLIRQFRFPAWTLGGDGFLLEVPAGMIEAENPAETVRAESEQETGFIIEEPRFLFRAYATPGSVTEQLYFYAAAYDSEQRSGAGGGLEEEGEDIEVLEVTIEQAVEWVASGLIMDTKTIIMVQHAQLQLFGV</sequence>
<feature type="binding site" evidence="9">
    <location>
        <position position="120"/>
    </location>
    <ligand>
        <name>Mg(2+)</name>
        <dbReference type="ChEBI" id="CHEBI:18420"/>
        <label>1</label>
    </ligand>
</feature>
<evidence type="ECO:0000256" key="1">
    <source>
        <dbReference type="ARBA" id="ARBA00000847"/>
    </source>
</evidence>
<dbReference type="Gene3D" id="3.90.79.10">
    <property type="entry name" value="Nucleoside Triphosphate Pyrophosphohydrolase"/>
    <property type="match status" value="1"/>
</dbReference>
<evidence type="ECO:0000313" key="12">
    <source>
        <dbReference type="EMBL" id="ASJ71388.1"/>
    </source>
</evidence>
<reference evidence="12 13" key="1">
    <citation type="submission" date="2016-12" db="EMBL/GenBank/DDBJ databases">
        <authorList>
            <person name="Song W.-J."/>
            <person name="Kurnit D.M."/>
        </authorList>
    </citation>
    <scope>NUCLEOTIDE SEQUENCE [LARGE SCALE GENOMIC DNA]</scope>
    <source>
        <strain evidence="12 13">IMCC3135</strain>
    </source>
</reference>
<keyword evidence="9" id="KW-0479">Metal-binding</keyword>
<protein>
    <recommendedName>
        <fullName evidence="5">GDP-mannose pyrophosphatase</fullName>
    </recommendedName>
    <alternativeName>
        <fullName evidence="7">GDP-mannose hydrolase</fullName>
    </alternativeName>
    <alternativeName>
        <fullName evidence="8">GDPMK</fullName>
    </alternativeName>
</protein>
<feature type="binding site" evidence="9">
    <location>
        <position position="173"/>
    </location>
    <ligand>
        <name>Mg(2+)</name>
        <dbReference type="ChEBI" id="CHEBI:18420"/>
        <label>1</label>
    </ligand>
</feature>
<comment type="subunit">
    <text evidence="4">Homodimer.</text>
</comment>
<dbReference type="Pfam" id="PF00293">
    <property type="entry name" value="NUDIX"/>
    <property type="match status" value="1"/>
</dbReference>
<feature type="region of interest" description="Disordered" evidence="10">
    <location>
        <begin position="1"/>
        <end position="22"/>
    </location>
</feature>
<dbReference type="OrthoDB" id="5292471at2"/>
<evidence type="ECO:0000256" key="3">
    <source>
        <dbReference type="ARBA" id="ARBA00007275"/>
    </source>
</evidence>
<dbReference type="InterPro" id="IPR000086">
    <property type="entry name" value="NUDIX_hydrolase_dom"/>
</dbReference>
<evidence type="ECO:0000256" key="2">
    <source>
        <dbReference type="ARBA" id="ARBA00001946"/>
    </source>
</evidence>
<organism evidence="12 13">
    <name type="scientific">Granulosicoccus antarcticus IMCC3135</name>
    <dbReference type="NCBI Taxonomy" id="1192854"/>
    <lineage>
        <taxon>Bacteria</taxon>
        <taxon>Pseudomonadati</taxon>
        <taxon>Pseudomonadota</taxon>
        <taxon>Gammaproteobacteria</taxon>
        <taxon>Chromatiales</taxon>
        <taxon>Granulosicoccaceae</taxon>
        <taxon>Granulosicoccus</taxon>
    </lineage>
</organism>
<dbReference type="GO" id="GO:0046872">
    <property type="term" value="F:metal ion binding"/>
    <property type="evidence" value="ECO:0007669"/>
    <property type="project" value="UniProtKB-KW"/>
</dbReference>
<evidence type="ECO:0000256" key="4">
    <source>
        <dbReference type="ARBA" id="ARBA00011738"/>
    </source>
</evidence>
<comment type="cofactor">
    <cofactor evidence="2 9">
        <name>Mg(2+)</name>
        <dbReference type="ChEBI" id="CHEBI:18420"/>
    </cofactor>
</comment>
<feature type="domain" description="Nudix hydrolase" evidence="11">
    <location>
        <begin position="64"/>
        <end position="202"/>
    </location>
</feature>
<dbReference type="PANTHER" id="PTHR11839:SF18">
    <property type="entry name" value="NUDIX HYDROLASE DOMAIN-CONTAINING PROTEIN"/>
    <property type="match status" value="1"/>
</dbReference>
<evidence type="ECO:0000256" key="9">
    <source>
        <dbReference type="PIRSR" id="PIRSR604385-2"/>
    </source>
</evidence>
<dbReference type="PROSITE" id="PS51462">
    <property type="entry name" value="NUDIX"/>
    <property type="match status" value="1"/>
</dbReference>
<dbReference type="AlphaFoldDB" id="A0A2Z2NNZ1"/>
<dbReference type="GO" id="GO:0005829">
    <property type="term" value="C:cytosol"/>
    <property type="evidence" value="ECO:0007669"/>
    <property type="project" value="TreeGrafter"/>
</dbReference>
<name>A0A2Z2NNZ1_9GAMM</name>
<keyword evidence="13" id="KW-1185">Reference proteome</keyword>
<dbReference type="InterPro" id="IPR004385">
    <property type="entry name" value="NDP_pyrophosphatase"/>
</dbReference>
<dbReference type="GO" id="GO:0019693">
    <property type="term" value="P:ribose phosphate metabolic process"/>
    <property type="evidence" value="ECO:0007669"/>
    <property type="project" value="TreeGrafter"/>
</dbReference>
<evidence type="ECO:0000256" key="8">
    <source>
        <dbReference type="ARBA" id="ARBA00032272"/>
    </source>
</evidence>
<evidence type="ECO:0000259" key="11">
    <source>
        <dbReference type="PROSITE" id="PS51462"/>
    </source>
</evidence>
<dbReference type="InterPro" id="IPR015797">
    <property type="entry name" value="NUDIX_hydrolase-like_dom_sf"/>
</dbReference>
<accession>A0A2Z2NNZ1</accession>